<accession>A0A9X2AHE5</accession>
<dbReference type="InterPro" id="IPR036909">
    <property type="entry name" value="Cyt_c-like_dom_sf"/>
</dbReference>
<sequence>MKTLLRRLALLVGITLLAIIGFLLFVQVRGIPRYPPPLLKVAIPLTPAWVALGEKLTLSICADCHLNRKTNKYSGHRLADLTPDFGRIYTSNITQDQQHGIGRWTTGQLVALLRTGIGPDGRLRLIMPNYARMSDEDVASIVAFLRSASPQVQPDPTPTPPQKPSLLLKLLGNTIMRPARLPAAPVLAPPPTEARAFGRYLVIGRYHCFECHSKDFKSNNPYEPEKSKGYLGGGTPLLNNESQTVVSRNITGDVATGIGGWSEAQFGRAVRFGLSPNGPLHYPMNKYSLLTDEEVHALFAYLQAVPKIKNATPEDGGAVVQ</sequence>
<feature type="domain" description="Cytochrome c" evidence="5">
    <location>
        <begin position="48"/>
        <end position="149"/>
    </location>
</feature>
<evidence type="ECO:0000259" key="5">
    <source>
        <dbReference type="PROSITE" id="PS51007"/>
    </source>
</evidence>
<keyword evidence="2 4" id="KW-0479">Metal-binding</keyword>
<organism evidence="6 7">
    <name type="scientific">Hymenobacter cyanobacteriorum</name>
    <dbReference type="NCBI Taxonomy" id="2926463"/>
    <lineage>
        <taxon>Bacteria</taxon>
        <taxon>Pseudomonadati</taxon>
        <taxon>Bacteroidota</taxon>
        <taxon>Cytophagia</taxon>
        <taxon>Cytophagales</taxon>
        <taxon>Hymenobacteraceae</taxon>
        <taxon>Hymenobacter</taxon>
    </lineage>
</organism>
<dbReference type="InterPro" id="IPR009056">
    <property type="entry name" value="Cyt_c-like_dom"/>
</dbReference>
<evidence type="ECO:0000256" key="1">
    <source>
        <dbReference type="ARBA" id="ARBA00022617"/>
    </source>
</evidence>
<dbReference type="GO" id="GO:0020037">
    <property type="term" value="F:heme binding"/>
    <property type="evidence" value="ECO:0007669"/>
    <property type="project" value="InterPro"/>
</dbReference>
<protein>
    <submittedName>
        <fullName evidence="6">Cytochrome c</fullName>
    </submittedName>
</protein>
<dbReference type="Gene3D" id="1.10.760.10">
    <property type="entry name" value="Cytochrome c-like domain"/>
    <property type="match status" value="2"/>
</dbReference>
<name>A0A9X2AHE5_9BACT</name>
<gene>
    <name evidence="6" type="ORF">MON38_08230</name>
</gene>
<dbReference type="InterPro" id="IPR051459">
    <property type="entry name" value="Cytochrome_c-type_DH"/>
</dbReference>
<evidence type="ECO:0000256" key="2">
    <source>
        <dbReference type="ARBA" id="ARBA00022723"/>
    </source>
</evidence>
<evidence type="ECO:0000313" key="6">
    <source>
        <dbReference type="EMBL" id="MCI1187405.1"/>
    </source>
</evidence>
<dbReference type="EMBL" id="JALBGC010000002">
    <property type="protein sequence ID" value="MCI1187405.1"/>
    <property type="molecule type" value="Genomic_DNA"/>
</dbReference>
<proteinExistence type="predicted"/>
<reference evidence="6" key="1">
    <citation type="submission" date="2022-03" db="EMBL/GenBank/DDBJ databases">
        <title>Bacterial whole genome sequence for Hymenobacter sp. DH14.</title>
        <authorList>
            <person name="Le V."/>
        </authorList>
    </citation>
    <scope>NUCLEOTIDE SEQUENCE</scope>
    <source>
        <strain evidence="6">DH14</strain>
    </source>
</reference>
<dbReference type="GO" id="GO:0009055">
    <property type="term" value="F:electron transfer activity"/>
    <property type="evidence" value="ECO:0007669"/>
    <property type="project" value="InterPro"/>
</dbReference>
<comment type="caution">
    <text evidence="6">The sequence shown here is derived from an EMBL/GenBank/DDBJ whole genome shotgun (WGS) entry which is preliminary data.</text>
</comment>
<dbReference type="GO" id="GO:0046872">
    <property type="term" value="F:metal ion binding"/>
    <property type="evidence" value="ECO:0007669"/>
    <property type="project" value="UniProtKB-KW"/>
</dbReference>
<keyword evidence="1 4" id="KW-0349">Heme</keyword>
<dbReference type="SUPFAM" id="SSF46626">
    <property type="entry name" value="Cytochrome c"/>
    <property type="match status" value="2"/>
</dbReference>
<feature type="domain" description="Cytochrome c" evidence="5">
    <location>
        <begin position="193"/>
        <end position="306"/>
    </location>
</feature>
<dbReference type="Proteomes" id="UP001139193">
    <property type="component" value="Unassembled WGS sequence"/>
</dbReference>
<dbReference type="AlphaFoldDB" id="A0A9X2AHE5"/>
<evidence type="ECO:0000256" key="3">
    <source>
        <dbReference type="ARBA" id="ARBA00023004"/>
    </source>
</evidence>
<evidence type="ECO:0000313" key="7">
    <source>
        <dbReference type="Proteomes" id="UP001139193"/>
    </source>
</evidence>
<keyword evidence="7" id="KW-1185">Reference proteome</keyword>
<dbReference type="RefSeq" id="WP_241935680.1">
    <property type="nucleotide sequence ID" value="NZ_JALBGC010000002.1"/>
</dbReference>
<evidence type="ECO:0000256" key="4">
    <source>
        <dbReference type="PROSITE-ProRule" id="PRU00433"/>
    </source>
</evidence>
<dbReference type="PANTHER" id="PTHR35008:SF8">
    <property type="entry name" value="ALCOHOL DEHYDROGENASE CYTOCHROME C SUBUNIT"/>
    <property type="match status" value="1"/>
</dbReference>
<dbReference type="PANTHER" id="PTHR35008">
    <property type="entry name" value="BLL4482 PROTEIN-RELATED"/>
    <property type="match status" value="1"/>
</dbReference>
<keyword evidence="3 4" id="KW-0408">Iron</keyword>
<dbReference type="PROSITE" id="PS51007">
    <property type="entry name" value="CYTC"/>
    <property type="match status" value="2"/>
</dbReference>